<sequence>MVMDARIRTLAGLLHVTHTLSHTCYGFAADPWEIINSKRGEWSVREKQTHLRAVDTSGWLRIGLGGDTPSTQLLVSYAEVVGMAARDGQGDSREGRHGGSYYNPLRWEAVCGQGTLGGVSLGADLLSSLDRSMLAWWGIAPSFYLIDLFIQHGHEAGLVGWDPLRSMGGASSSQMHQGGGFVWPHLFPGGIGRAPSSSFMAQGSSFPDTQIWFDPIFQPAFSNVNVTEQICFQSDSSRSSAHGCELPGHGVKDCKTIILCDICCSDAHLRSKCVLPYQPKPTAHFIGYAPDGLQVFVDSFPTKTSMNTNETTAIVNVHSGEVNAEQLAASFSKMYQCGWEWSAKVFGPQGFLMKFPSDEMILKVSQRHIFELIGVKAEVYVSKWYPHNIANFELTTVWVWASGVPPELQNYPGFCKVGSLIGSVWEVDMVTYRKTSIVRIKVRVLDHEKIPKSAWLIVEPSAHKISFQLEQPKKSGTMMRNIPIMRNSYEEISNSGISAIKDTKMQKDTKSQDVRAPRKKDNNRKERKKALIKLIRNLPRMLA</sequence>
<evidence type="ECO:0000256" key="1">
    <source>
        <dbReference type="SAM" id="MobiDB-lite"/>
    </source>
</evidence>
<evidence type="ECO:0000313" key="3">
    <source>
        <dbReference type="EnsemblPlants" id="PNT78320"/>
    </source>
</evidence>
<dbReference type="EnsemblPlants" id="PNT78320">
    <property type="protein sequence ID" value="PNT78320"/>
    <property type="gene ID" value="BRADI_1g77316v3"/>
</dbReference>
<reference evidence="2" key="2">
    <citation type="submission" date="2017-06" db="EMBL/GenBank/DDBJ databases">
        <title>WGS assembly of Brachypodium distachyon.</title>
        <authorList>
            <consortium name="The International Brachypodium Initiative"/>
            <person name="Lucas S."/>
            <person name="Harmon-Smith M."/>
            <person name="Lail K."/>
            <person name="Tice H."/>
            <person name="Grimwood J."/>
            <person name="Bruce D."/>
            <person name="Barry K."/>
            <person name="Shu S."/>
            <person name="Lindquist E."/>
            <person name="Wang M."/>
            <person name="Pitluck S."/>
            <person name="Vogel J.P."/>
            <person name="Garvin D.F."/>
            <person name="Mockler T.C."/>
            <person name="Schmutz J."/>
            <person name="Rokhsar D."/>
            <person name="Bevan M.W."/>
        </authorList>
    </citation>
    <scope>NUCLEOTIDE SEQUENCE</scope>
    <source>
        <strain evidence="2">Bd21</strain>
    </source>
</reference>
<dbReference type="AlphaFoldDB" id="A0A2K2DVL6"/>
<name>A0A2K2DVL6_BRADI</name>
<feature type="compositionally biased region" description="Basic and acidic residues" evidence="1">
    <location>
        <begin position="501"/>
        <end position="524"/>
    </location>
</feature>
<reference evidence="2 3" key="1">
    <citation type="journal article" date="2010" name="Nature">
        <title>Genome sequencing and analysis of the model grass Brachypodium distachyon.</title>
        <authorList>
            <consortium name="International Brachypodium Initiative"/>
        </authorList>
    </citation>
    <scope>NUCLEOTIDE SEQUENCE [LARGE SCALE GENOMIC DNA]</scope>
    <source>
        <strain evidence="2 3">Bd21</strain>
    </source>
</reference>
<reference evidence="3" key="3">
    <citation type="submission" date="2018-08" db="UniProtKB">
        <authorList>
            <consortium name="EnsemblPlants"/>
        </authorList>
    </citation>
    <scope>IDENTIFICATION</scope>
    <source>
        <strain evidence="3">cv. Bd21</strain>
    </source>
</reference>
<dbReference type="PANTHER" id="PTHR33170:SF34">
    <property type="entry name" value="OS05G0102200 PROTEIN"/>
    <property type="match status" value="1"/>
</dbReference>
<gene>
    <name evidence="2" type="ORF">BRADI_1g77316v3</name>
</gene>
<dbReference type="OrthoDB" id="671874at2759"/>
<dbReference type="Gramene" id="PNT78320">
    <property type="protein sequence ID" value="PNT78320"/>
    <property type="gene ID" value="BRADI_1g77316v3"/>
</dbReference>
<protein>
    <submittedName>
        <fullName evidence="2 3">Uncharacterized protein</fullName>
    </submittedName>
</protein>
<keyword evidence="4" id="KW-1185">Reference proteome</keyword>
<feature type="region of interest" description="Disordered" evidence="1">
    <location>
        <begin position="500"/>
        <end position="528"/>
    </location>
</feature>
<proteinExistence type="predicted"/>
<dbReference type="PANTHER" id="PTHR33170">
    <property type="entry name" value="DUF4283 DOMAIN-CONTAINING PROTEIN-RELATED"/>
    <property type="match status" value="1"/>
</dbReference>
<dbReference type="EMBL" id="CM000880">
    <property type="protein sequence ID" value="PNT78320.1"/>
    <property type="molecule type" value="Genomic_DNA"/>
</dbReference>
<dbReference type="Proteomes" id="UP000008810">
    <property type="component" value="Chromosome 1"/>
</dbReference>
<dbReference type="InParanoid" id="A0A2K2DVL6"/>
<organism evidence="2">
    <name type="scientific">Brachypodium distachyon</name>
    <name type="common">Purple false brome</name>
    <name type="synonym">Trachynia distachya</name>
    <dbReference type="NCBI Taxonomy" id="15368"/>
    <lineage>
        <taxon>Eukaryota</taxon>
        <taxon>Viridiplantae</taxon>
        <taxon>Streptophyta</taxon>
        <taxon>Embryophyta</taxon>
        <taxon>Tracheophyta</taxon>
        <taxon>Spermatophyta</taxon>
        <taxon>Magnoliopsida</taxon>
        <taxon>Liliopsida</taxon>
        <taxon>Poales</taxon>
        <taxon>Poaceae</taxon>
        <taxon>BOP clade</taxon>
        <taxon>Pooideae</taxon>
        <taxon>Stipodae</taxon>
        <taxon>Brachypodieae</taxon>
        <taxon>Brachypodium</taxon>
    </lineage>
</organism>
<accession>A0A2K2DVL6</accession>
<evidence type="ECO:0000313" key="2">
    <source>
        <dbReference type="EMBL" id="PNT78320.1"/>
    </source>
</evidence>
<evidence type="ECO:0000313" key="4">
    <source>
        <dbReference type="Proteomes" id="UP000008810"/>
    </source>
</evidence>